<feature type="region of interest" description="Disordered" evidence="1">
    <location>
        <begin position="55"/>
        <end position="74"/>
    </location>
</feature>
<evidence type="ECO:0000313" key="4">
    <source>
        <dbReference type="Proteomes" id="UP000216063"/>
    </source>
</evidence>
<evidence type="ECO:0000256" key="1">
    <source>
        <dbReference type="SAM" id="MobiDB-lite"/>
    </source>
</evidence>
<reference evidence="3 4" key="1">
    <citation type="submission" date="2017-07" db="EMBL/GenBank/DDBJ databases">
        <title>The new phylogeny of genus Mycobacterium.</title>
        <authorList>
            <person name="Tortoli E."/>
            <person name="Trovato A."/>
            <person name="Cirillo D.M."/>
        </authorList>
    </citation>
    <scope>NUCLEOTIDE SEQUENCE [LARGE SCALE GENOMIC DNA]</scope>
    <source>
        <strain evidence="3 4">ATCC 33027</strain>
    </source>
</reference>
<gene>
    <name evidence="3" type="ORF">CG716_19275</name>
</gene>
<dbReference type="Proteomes" id="UP000216063">
    <property type="component" value="Unassembled WGS sequence"/>
</dbReference>
<evidence type="ECO:0000313" key="3">
    <source>
        <dbReference type="EMBL" id="OYN77343.1"/>
    </source>
</evidence>
<dbReference type="OrthoDB" id="3401874at2"/>
<sequence>MTGEQQQPVWGAPTDRPKTWSTRTTVAAVGIAAALAAVGGVVVYAATAHNEAQGHMGGPPGWGGPGGPGGPGGFQRTLHGENVVANGEGGFTTQLTQTGDVTAASDASVTVRSQDGYSQTYVFVPDTRKPPQPLQTGQHVSVQATKAGDAATATAVMPAR</sequence>
<keyword evidence="2" id="KW-0472">Membrane</keyword>
<evidence type="ECO:0000256" key="2">
    <source>
        <dbReference type="SAM" id="Phobius"/>
    </source>
</evidence>
<accession>A0A255DNW0</accession>
<name>A0A255DNW0_9MYCO</name>
<protein>
    <recommendedName>
        <fullName evidence="5">DUF5666 domain-containing protein</fullName>
    </recommendedName>
</protein>
<proteinExistence type="predicted"/>
<feature type="compositionally biased region" description="Gly residues" evidence="1">
    <location>
        <begin position="55"/>
        <end position="73"/>
    </location>
</feature>
<keyword evidence="2" id="KW-1133">Transmembrane helix</keyword>
<evidence type="ECO:0008006" key="5">
    <source>
        <dbReference type="Google" id="ProtNLM"/>
    </source>
</evidence>
<feature type="transmembrane region" description="Helical" evidence="2">
    <location>
        <begin position="26"/>
        <end position="46"/>
    </location>
</feature>
<keyword evidence="4" id="KW-1185">Reference proteome</keyword>
<dbReference type="AlphaFoldDB" id="A0A255DNW0"/>
<dbReference type="RefSeq" id="WP_094482525.1">
    <property type="nucleotide sequence ID" value="NZ_NOZR01000017.1"/>
</dbReference>
<keyword evidence="2" id="KW-0812">Transmembrane</keyword>
<dbReference type="EMBL" id="NOZR01000017">
    <property type="protein sequence ID" value="OYN77343.1"/>
    <property type="molecule type" value="Genomic_DNA"/>
</dbReference>
<comment type="caution">
    <text evidence="3">The sequence shown here is derived from an EMBL/GenBank/DDBJ whole genome shotgun (WGS) entry which is preliminary data.</text>
</comment>
<organism evidence="3 4">
    <name type="scientific">Mycolicibacterium sphagni</name>
    <dbReference type="NCBI Taxonomy" id="1786"/>
    <lineage>
        <taxon>Bacteria</taxon>
        <taxon>Bacillati</taxon>
        <taxon>Actinomycetota</taxon>
        <taxon>Actinomycetes</taxon>
        <taxon>Mycobacteriales</taxon>
        <taxon>Mycobacteriaceae</taxon>
        <taxon>Mycolicibacterium</taxon>
    </lineage>
</organism>